<dbReference type="InterPro" id="IPR050887">
    <property type="entry name" value="Beta-mannosidase_GH2"/>
</dbReference>
<evidence type="ECO:0000256" key="8">
    <source>
        <dbReference type="ARBA" id="ARBA00022525"/>
    </source>
</evidence>
<dbReference type="InterPro" id="IPR041447">
    <property type="entry name" value="Mannosidase_ig"/>
</dbReference>
<accession>A0A1J9SJV6</accession>
<dbReference type="Gene3D" id="3.20.20.80">
    <property type="entry name" value="Glycosidases"/>
    <property type="match status" value="1"/>
</dbReference>
<evidence type="ECO:0000256" key="3">
    <source>
        <dbReference type="ARBA" id="ARBA00004740"/>
    </source>
</evidence>
<dbReference type="InterPro" id="IPR041625">
    <property type="entry name" value="Beta-mannosidase_Ig"/>
</dbReference>
<keyword evidence="12" id="KW-0326">Glycosidase</keyword>
<dbReference type="Gene3D" id="2.60.120.260">
    <property type="entry name" value="Galactose-binding domain-like"/>
    <property type="match status" value="1"/>
</dbReference>
<feature type="domain" description="Mannosidase Ig/CBM-like" evidence="15">
    <location>
        <begin position="791"/>
        <end position="871"/>
    </location>
</feature>
<dbReference type="SUPFAM" id="SSF49303">
    <property type="entry name" value="beta-Galactosidase/glucuronidase domain"/>
    <property type="match status" value="2"/>
</dbReference>
<gene>
    <name evidence="17" type="ORF">BKCO1_2000225</name>
</gene>
<dbReference type="Proteomes" id="UP000183809">
    <property type="component" value="Unassembled WGS sequence"/>
</dbReference>
<dbReference type="FunFam" id="2.60.40.10:FF:001511">
    <property type="entry name" value="Beta-mannosidase A"/>
    <property type="match status" value="1"/>
</dbReference>
<evidence type="ECO:0000313" key="17">
    <source>
        <dbReference type="EMBL" id="OJD39885.1"/>
    </source>
</evidence>
<dbReference type="InterPro" id="IPR036156">
    <property type="entry name" value="Beta-gal/glucu_dom_sf"/>
</dbReference>
<dbReference type="InterPro" id="IPR013783">
    <property type="entry name" value="Ig-like_fold"/>
</dbReference>
<evidence type="ECO:0000256" key="13">
    <source>
        <dbReference type="ARBA" id="ARBA00031061"/>
    </source>
</evidence>
<evidence type="ECO:0000256" key="4">
    <source>
        <dbReference type="ARBA" id="ARBA00007483"/>
    </source>
</evidence>
<dbReference type="Gene3D" id="2.60.40.10">
    <property type="entry name" value="Immunoglobulins"/>
    <property type="match status" value="3"/>
</dbReference>
<evidence type="ECO:0000256" key="11">
    <source>
        <dbReference type="ARBA" id="ARBA00023180"/>
    </source>
</evidence>
<dbReference type="InterPro" id="IPR054593">
    <property type="entry name" value="Beta-mannosidase-like_N2"/>
</dbReference>
<dbReference type="GO" id="GO:0006516">
    <property type="term" value="P:glycoprotein catabolic process"/>
    <property type="evidence" value="ECO:0007669"/>
    <property type="project" value="TreeGrafter"/>
</dbReference>
<dbReference type="Pfam" id="PF22666">
    <property type="entry name" value="Glyco_hydro_2_N2"/>
    <property type="match status" value="1"/>
</dbReference>
<feature type="domain" description="Beta-mannosidase-like galactose-binding" evidence="16">
    <location>
        <begin position="80"/>
        <end position="255"/>
    </location>
</feature>
<evidence type="ECO:0000256" key="6">
    <source>
        <dbReference type="ARBA" id="ARBA00012754"/>
    </source>
</evidence>
<keyword evidence="10 17" id="KW-0378">Hydrolase</keyword>
<protein>
    <recommendedName>
        <fullName evidence="7">Beta-mannosidase A</fullName>
        <ecNumber evidence="6">3.2.1.25</ecNumber>
    </recommendedName>
    <alternativeName>
        <fullName evidence="13">Mannanase A</fullName>
    </alternativeName>
</protein>
<reference evidence="17 18" key="1">
    <citation type="submission" date="2016-10" db="EMBL/GenBank/DDBJ databases">
        <title>Proteomics and genomics reveal pathogen-plant mechanisms compatible with a hemibiotrophic lifestyle of Diplodia corticola.</title>
        <authorList>
            <person name="Fernandes I."/>
            <person name="De Jonge R."/>
            <person name="Van De Peer Y."/>
            <person name="Devreese B."/>
            <person name="Alves A."/>
            <person name="Esteves A.C."/>
        </authorList>
    </citation>
    <scope>NUCLEOTIDE SEQUENCE [LARGE SCALE GENOMIC DNA]</scope>
    <source>
        <strain evidence="17 18">CBS 112549</strain>
    </source>
</reference>
<dbReference type="FunFam" id="3.20.20.80:FF:000084">
    <property type="entry name" value="Beta-mannosidase A"/>
    <property type="match status" value="1"/>
</dbReference>
<dbReference type="RefSeq" id="XP_020134872.1">
    <property type="nucleotide sequence ID" value="XM_020272425.1"/>
</dbReference>
<dbReference type="PANTHER" id="PTHR43730">
    <property type="entry name" value="BETA-MANNOSIDASE"/>
    <property type="match status" value="1"/>
</dbReference>
<dbReference type="InterPro" id="IPR017853">
    <property type="entry name" value="GH"/>
</dbReference>
<dbReference type="PANTHER" id="PTHR43730:SF5">
    <property type="entry name" value="BETA-MANNOSIDASE A"/>
    <property type="match status" value="1"/>
</dbReference>
<dbReference type="UniPathway" id="UPA00280"/>
<comment type="similarity">
    <text evidence="4">Belongs to the glycosyl hydrolase 2 family. Beta-mannosidase A subfamily.</text>
</comment>
<comment type="catalytic activity">
    <reaction evidence="1">
        <text>Hydrolysis of terminal, non-reducing beta-D-mannose residues in beta-D-mannosides.</text>
        <dbReference type="EC" id="3.2.1.25"/>
    </reaction>
</comment>
<dbReference type="EMBL" id="MNUE01000002">
    <property type="protein sequence ID" value="OJD39885.1"/>
    <property type="molecule type" value="Genomic_DNA"/>
</dbReference>
<dbReference type="Pfam" id="PF17753">
    <property type="entry name" value="Ig_mannosidase"/>
    <property type="match status" value="1"/>
</dbReference>
<evidence type="ECO:0000256" key="12">
    <source>
        <dbReference type="ARBA" id="ARBA00023295"/>
    </source>
</evidence>
<evidence type="ECO:0000256" key="5">
    <source>
        <dbReference type="ARBA" id="ARBA00011738"/>
    </source>
</evidence>
<feature type="domain" description="Beta-mannosidase Ig-fold" evidence="14">
    <location>
        <begin position="894"/>
        <end position="976"/>
    </location>
</feature>
<sequence>MRRRRPAPRLVIKPLLAAVLAVLAVLAAAAALVWSAAPSAALVESIMPIMPRWDLQAVLSTAAAVSVAAQRVVNLSGPGWTLSNPSLNVSVPAQLPSQAHLDLFAAQVIGDPYYALNDFNLRWVAWANWTYTSPPLTSLLNSSASSTFLRFDGLDTFTSIELCGEHVAATNNQFRQYYFEVTDIVKNCPTAPVLSINFGSAPTIADEIAAEPGQETWPFGVQGLFEFPNRHFVRKEQSDFGWDWGPAFAPAGPWQPAFVVELGPHDIHVRNTLVDIYRLGQLNNLPPDQSQPWVLNASVDFLGQLPPDAGLSFRLRDAENTTVTSGALQNITTGDGVITGTTVIPSDRVELWWPAGLGAQTLYSLDIFVSDATNSSLATVHKRTGFRTIVLNESPISDEQLAKGIAPGNNWHFEVNGHEFYAKGSNFIPPDAFWVRVTEERIKQLFQAVVMGNQNMLRVWSSGAYSPDFMFDLADEMGILLWSESEFGDALYPVNEEFLDNVRAEFTYQVRRVNHHPSLAMWAGGNELENLELPTAEEASPEDYPRLLAEYETLFLDTLVPVVFGNSRSISYAPSSTTNGWLYLNHSAPRPMIERYENTTEGSIYGDTDYYNYNSALAFNYSSYPVGRFSNEFGYHSMPSLQTWRQAIDEEDLWFNSTVIQLRNHHYPPGGLNTTNFANTTKGMGEMTVAAQRWYPVPNKEDSIANFSAWCHTTQIFQADFYKSQIMFYRRGSGMPERQLGSLYWQLEDIWQAPTWAGIEYDGRWKVLHYVAKDIYQNVIITPFWNITTGDLEVYATSDLWTSAIGTANFTWINYAGEPLNISTSTSAAVEIGAINTTRLLSTNTNDILSGIDPADALLVLDVTVEGSLPNTNTTQTFTHRNWWHASTLAEANLVDPGLSVTHSGDAGSGTFIVTAETGVAAWVWLDYPAEAVVFFDENAFWLLPGESKEVGYTVQKDDTGGAWVDGVTVGSLWDNTQP</sequence>
<dbReference type="STRING" id="236234.A0A1J9SJV6"/>
<evidence type="ECO:0000259" key="15">
    <source>
        <dbReference type="Pfam" id="PF17786"/>
    </source>
</evidence>
<dbReference type="GO" id="GO:0005576">
    <property type="term" value="C:extracellular region"/>
    <property type="evidence" value="ECO:0007669"/>
    <property type="project" value="UniProtKB-SubCell"/>
</dbReference>
<organism evidence="17 18">
    <name type="scientific">Diplodia corticola</name>
    <dbReference type="NCBI Taxonomy" id="236234"/>
    <lineage>
        <taxon>Eukaryota</taxon>
        <taxon>Fungi</taxon>
        <taxon>Dikarya</taxon>
        <taxon>Ascomycota</taxon>
        <taxon>Pezizomycotina</taxon>
        <taxon>Dothideomycetes</taxon>
        <taxon>Dothideomycetes incertae sedis</taxon>
        <taxon>Botryosphaeriales</taxon>
        <taxon>Botryosphaeriaceae</taxon>
        <taxon>Diplodia</taxon>
    </lineage>
</organism>
<comment type="subcellular location">
    <subcellularLocation>
        <location evidence="2">Secreted</location>
    </subcellularLocation>
</comment>
<keyword evidence="8" id="KW-0964">Secreted</keyword>
<proteinExistence type="inferred from homology"/>
<keyword evidence="11" id="KW-0325">Glycoprotein</keyword>
<dbReference type="SUPFAM" id="SSF51445">
    <property type="entry name" value="(Trans)glycosidases"/>
    <property type="match status" value="1"/>
</dbReference>
<dbReference type="SUPFAM" id="SSF49785">
    <property type="entry name" value="Galactose-binding domain-like"/>
    <property type="match status" value="1"/>
</dbReference>
<dbReference type="OrthoDB" id="2866996at2759"/>
<dbReference type="InterPro" id="IPR008979">
    <property type="entry name" value="Galactose-bd-like_sf"/>
</dbReference>
<evidence type="ECO:0000259" key="14">
    <source>
        <dbReference type="Pfam" id="PF17753"/>
    </source>
</evidence>
<keyword evidence="18" id="KW-1185">Reference proteome</keyword>
<evidence type="ECO:0000259" key="16">
    <source>
        <dbReference type="Pfam" id="PF22666"/>
    </source>
</evidence>
<dbReference type="GeneID" id="31012684"/>
<comment type="subunit">
    <text evidence="5">Homodimer.</text>
</comment>
<evidence type="ECO:0000256" key="7">
    <source>
        <dbReference type="ARBA" id="ARBA00021795"/>
    </source>
</evidence>
<comment type="pathway">
    <text evidence="3">Glycan metabolism; N-glycan degradation.</text>
</comment>
<evidence type="ECO:0000256" key="1">
    <source>
        <dbReference type="ARBA" id="ARBA00000829"/>
    </source>
</evidence>
<keyword evidence="9" id="KW-0732">Signal</keyword>
<evidence type="ECO:0000313" key="18">
    <source>
        <dbReference type="Proteomes" id="UP000183809"/>
    </source>
</evidence>
<evidence type="ECO:0000256" key="2">
    <source>
        <dbReference type="ARBA" id="ARBA00004613"/>
    </source>
</evidence>
<dbReference type="Pfam" id="PF17786">
    <property type="entry name" value="Mannosidase_ig"/>
    <property type="match status" value="1"/>
</dbReference>
<dbReference type="EC" id="3.2.1.25" evidence="6"/>
<dbReference type="GO" id="GO:0000272">
    <property type="term" value="P:polysaccharide catabolic process"/>
    <property type="evidence" value="ECO:0007669"/>
    <property type="project" value="UniProtKB-KW"/>
</dbReference>
<dbReference type="GO" id="GO:0004567">
    <property type="term" value="F:beta-mannosidase activity"/>
    <property type="evidence" value="ECO:0007669"/>
    <property type="project" value="UniProtKB-EC"/>
</dbReference>
<dbReference type="AlphaFoldDB" id="A0A1J9SJV6"/>
<name>A0A1J9SJV6_9PEZI</name>
<evidence type="ECO:0000256" key="10">
    <source>
        <dbReference type="ARBA" id="ARBA00022801"/>
    </source>
</evidence>
<comment type="caution">
    <text evidence="17">The sequence shown here is derived from an EMBL/GenBank/DDBJ whole genome shotgun (WGS) entry which is preliminary data.</text>
</comment>
<evidence type="ECO:0000256" key="9">
    <source>
        <dbReference type="ARBA" id="ARBA00022729"/>
    </source>
</evidence>